<gene>
    <name evidence="1" type="ORF">SNEC2469_LOCUS28354</name>
</gene>
<dbReference type="Proteomes" id="UP000601435">
    <property type="component" value="Unassembled WGS sequence"/>
</dbReference>
<proteinExistence type="predicted"/>
<reference evidence="1" key="1">
    <citation type="submission" date="2021-02" db="EMBL/GenBank/DDBJ databases">
        <authorList>
            <person name="Dougan E. K."/>
            <person name="Rhodes N."/>
            <person name="Thang M."/>
            <person name="Chan C."/>
        </authorList>
    </citation>
    <scope>NUCLEOTIDE SEQUENCE</scope>
</reference>
<dbReference type="EMBL" id="CAJNJA010061432">
    <property type="protein sequence ID" value="CAE7873601.1"/>
    <property type="molecule type" value="Genomic_DNA"/>
</dbReference>
<sequence length="807" mass="86973">MDENDYVGPWWADILAANLQLEVELSDVSYGLDMPFADDPRITAVVYKDAHGIEHLKTGCYAGPDLDGQDEFDEGEQIFRCLTVCMGRPVIDTDVVCSSLNYSSSPRGQRHPSCRLDVSELPCTVVQSGSVGRLHRSPHPIQLHLSFGDASTACLNLLLRQLSTGVGPIPPTPTAGGRRPVILDALSQCVRPVACTALCPHAAQPSPALCEGTVRPAAGTSRPATSGLTDLRLRLSAQVSLYPAELDRPELREMQVSQFWWFSGYRVSGGTCETPQQDRFALFTTSAHVEVRQMRRGMTLGALVAEVYSLVPGLRSLRVLLERMAGFPAVQLVATTREASEQAHATPIDLRSVGGRVCTLNLLAGSTANEVSLEVMNACPEHRRPQGPFRLHLPDGRNFVAVPYQVLGPDFIQGRAPLAVVPHAPGVRAEVTEDDDTALMQTSLSVSLPHVQHKAPNKTLVPRVAPSQQPFDAARCQADYVRDADRQVSAPSEVWGNDSCLVAFPAGDPPTLLRTEGPPRASVVHSTTKVPTILPERLAAPNLREIPAGQLCLFCQAPAHHNELRRYSVFDRNSHHAVRKASVHWSLLDYIVDAASSASEETQSVQVLTLPIADLPEPQLTITPIGLPPGVLVLPLDARSIGGPLCALPLSPGLDFQRVLEALAKAAPSTAQLLEQALQLDGVFLQDPTGRIWETLPMDLSEVQWLKAVLEPRRQQQLGWLVTLGRPTTLTSTAVITTTSLQPHGDRLLCPGRWWHCYPAGPAAHPTGQCAAVPLRAPFHIGVAGPGATSTCCVACLCRAAASCTAC</sequence>
<organism evidence="1 2">
    <name type="scientific">Symbiodinium necroappetens</name>
    <dbReference type="NCBI Taxonomy" id="1628268"/>
    <lineage>
        <taxon>Eukaryota</taxon>
        <taxon>Sar</taxon>
        <taxon>Alveolata</taxon>
        <taxon>Dinophyceae</taxon>
        <taxon>Suessiales</taxon>
        <taxon>Symbiodiniaceae</taxon>
        <taxon>Symbiodinium</taxon>
    </lineage>
</organism>
<dbReference type="OrthoDB" id="10327569at2759"/>
<keyword evidence="2" id="KW-1185">Reference proteome</keyword>
<name>A0A813AM11_9DINO</name>
<accession>A0A813AM11</accession>
<dbReference type="AlphaFoldDB" id="A0A813AM11"/>
<evidence type="ECO:0000313" key="1">
    <source>
        <dbReference type="EMBL" id="CAE7873601.1"/>
    </source>
</evidence>
<protein>
    <submittedName>
        <fullName evidence="1">Uncharacterized protein</fullName>
    </submittedName>
</protein>
<evidence type="ECO:0000313" key="2">
    <source>
        <dbReference type="Proteomes" id="UP000601435"/>
    </source>
</evidence>
<comment type="caution">
    <text evidence="1">The sequence shown here is derived from an EMBL/GenBank/DDBJ whole genome shotgun (WGS) entry which is preliminary data.</text>
</comment>